<organism evidence="2 4">
    <name type="scientific">Testudinibacter aquarius</name>
    <dbReference type="NCBI Taxonomy" id="1524974"/>
    <lineage>
        <taxon>Bacteria</taxon>
        <taxon>Pseudomonadati</taxon>
        <taxon>Pseudomonadota</taxon>
        <taxon>Gammaproteobacteria</taxon>
        <taxon>Pasteurellales</taxon>
        <taxon>Pasteurellaceae</taxon>
        <taxon>Testudinibacter</taxon>
    </lineage>
</organism>
<keyword evidence="1" id="KW-0812">Transmembrane</keyword>
<evidence type="ECO:0000313" key="5">
    <source>
        <dbReference type="Proteomes" id="UP000305526"/>
    </source>
</evidence>
<dbReference type="Proteomes" id="UP000294619">
    <property type="component" value="Unassembled WGS sequence"/>
</dbReference>
<dbReference type="EMBL" id="VDGV01000112">
    <property type="protein sequence ID" value="TNG88725.1"/>
    <property type="molecule type" value="Genomic_DNA"/>
</dbReference>
<dbReference type="RefSeq" id="WP_132966075.1">
    <property type="nucleotide sequence ID" value="NZ_LEKL01000006.1"/>
</dbReference>
<reference evidence="3 5" key="2">
    <citation type="submission" date="2019-05" db="EMBL/GenBank/DDBJ databases">
        <title>Pasteurellaceae isolates from reptiles.</title>
        <authorList>
            <person name="Bojesen A.M."/>
            <person name="Lund E."/>
        </authorList>
    </citation>
    <scope>NUCLEOTIDE SEQUENCE [LARGE SCALE GENOMIC DNA]</scope>
    <source>
        <strain evidence="3 5">ELNT2x</strain>
    </source>
</reference>
<evidence type="ECO:0000313" key="2">
    <source>
        <dbReference type="EMBL" id="TCV87855.1"/>
    </source>
</evidence>
<accession>A0A4R3Y6E7</accession>
<feature type="transmembrane region" description="Helical" evidence="1">
    <location>
        <begin position="53"/>
        <end position="73"/>
    </location>
</feature>
<proteinExistence type="predicted"/>
<dbReference type="AlphaFoldDB" id="A0A4R3Y6E7"/>
<evidence type="ECO:0000313" key="3">
    <source>
        <dbReference type="EMBL" id="TNG88725.1"/>
    </source>
</evidence>
<reference evidence="2 4" key="1">
    <citation type="submission" date="2019-03" db="EMBL/GenBank/DDBJ databases">
        <title>Genomic Encyclopedia of Type Strains, Phase IV (KMG-IV): sequencing the most valuable type-strain genomes for metagenomic binning, comparative biology and taxonomic classification.</title>
        <authorList>
            <person name="Goeker M."/>
        </authorList>
    </citation>
    <scope>NUCLEOTIDE SEQUENCE [LARGE SCALE GENOMIC DNA]</scope>
    <source>
        <strain evidence="2 4">DSM 28140</strain>
    </source>
</reference>
<name>A0A4R3Y6E7_9PAST</name>
<keyword evidence="1" id="KW-1133">Transmembrane helix</keyword>
<comment type="caution">
    <text evidence="2">The sequence shown here is derived from an EMBL/GenBank/DDBJ whole genome shotgun (WGS) entry which is preliminary data.</text>
</comment>
<keyword evidence="5" id="KW-1185">Reference proteome</keyword>
<dbReference type="EMBL" id="SMCP01000004">
    <property type="protein sequence ID" value="TCV87855.1"/>
    <property type="molecule type" value="Genomic_DNA"/>
</dbReference>
<keyword evidence="1" id="KW-0472">Membrane</keyword>
<evidence type="ECO:0000256" key="1">
    <source>
        <dbReference type="SAM" id="Phobius"/>
    </source>
</evidence>
<gene>
    <name evidence="2" type="ORF">EDC16_10441</name>
    <name evidence="3" type="ORF">FHQ21_11015</name>
</gene>
<sequence length="89" mass="10622">MKTRYHYFKNTNWYLLKRPIKKETSDSWARNLEDLAKVALLAMPVVLYGQYSWWFKGINLILLAFAAYGILLCSKELRKYQDNLSQEEI</sequence>
<protein>
    <submittedName>
        <fullName evidence="2">Uncharacterized protein</fullName>
    </submittedName>
</protein>
<evidence type="ECO:0000313" key="4">
    <source>
        <dbReference type="Proteomes" id="UP000294619"/>
    </source>
</evidence>
<dbReference type="Proteomes" id="UP000305526">
    <property type="component" value="Unassembled WGS sequence"/>
</dbReference>